<dbReference type="GO" id="GO:0004175">
    <property type="term" value="F:endopeptidase activity"/>
    <property type="evidence" value="ECO:0007669"/>
    <property type="project" value="UniProtKB-ARBA"/>
</dbReference>
<proteinExistence type="predicted"/>
<reference evidence="4 5" key="1">
    <citation type="submission" date="2020-03" db="EMBL/GenBank/DDBJ databases">
        <title>Propioniciclava sp. nov., isolated from Hydrophilus acuminatus.</title>
        <authorList>
            <person name="Hyun D.-W."/>
            <person name="Bae J.-W."/>
        </authorList>
    </citation>
    <scope>NUCLEOTIDE SEQUENCE [LARGE SCALE GENOMIC DNA]</scope>
    <source>
        <strain evidence="4 5">HDW11</strain>
    </source>
</reference>
<dbReference type="KEGG" id="prv:G7070_01135"/>
<feature type="transmembrane region" description="Helical" evidence="2">
    <location>
        <begin position="290"/>
        <end position="312"/>
    </location>
</feature>
<keyword evidence="2" id="KW-1133">Transmembrane helix</keyword>
<organism evidence="4 5">
    <name type="scientific">Propioniciclava coleopterorum</name>
    <dbReference type="NCBI Taxonomy" id="2714937"/>
    <lineage>
        <taxon>Bacteria</taxon>
        <taxon>Bacillati</taxon>
        <taxon>Actinomycetota</taxon>
        <taxon>Actinomycetes</taxon>
        <taxon>Propionibacteriales</taxon>
        <taxon>Propionibacteriaceae</taxon>
        <taxon>Propioniciclava</taxon>
    </lineage>
</organism>
<keyword evidence="4" id="KW-0482">Metalloprotease</keyword>
<dbReference type="Proteomes" id="UP000501058">
    <property type="component" value="Chromosome"/>
</dbReference>
<feature type="region of interest" description="Disordered" evidence="1">
    <location>
        <begin position="1"/>
        <end position="106"/>
    </location>
</feature>
<keyword evidence="4" id="KW-0645">Protease</keyword>
<keyword evidence="2" id="KW-0472">Membrane</keyword>
<keyword evidence="2" id="KW-0812">Transmembrane</keyword>
<accession>A0A6G7Y2N4</accession>
<dbReference type="AlphaFoldDB" id="A0A6G7Y2N4"/>
<feature type="compositionally biased region" description="Pro residues" evidence="1">
    <location>
        <begin position="13"/>
        <end position="29"/>
    </location>
</feature>
<evidence type="ECO:0000313" key="4">
    <source>
        <dbReference type="EMBL" id="QIK71144.1"/>
    </source>
</evidence>
<sequence length="427" mass="45566">MTSHNDPREPRPAEPGPTAQPPQPNPDVPAPDHGYGAPQPGHEYGAPAPGHGYAVPPGQPYGGPQGPYGPGPRDPDGHGPQGQYGHGPYGPGVPQPGWMPVPTTADDLPPHLRPALPVETRDYFAFWRAPRYRWWKSLLALLMAGGIFLALSGVAGFIGMAIDGVDFAEVSRTGEIPVGPGFFIANNVSLALCIPIAMLTAWACVGQRPRWLTSVVGGMRWRWFWLVVGVLTPLWIVLMAIGYAIMPPQDVGLWPHTVPMIVGILLTTPFQAAGEEYLVRGLLGRVVASWFPAPAVGFGVSTLVTALVFMALHGAGDPWLNVYYVAFALVGSWLTWRTGGLEAAVAIHIVNNMLSEALLPFIDISGMFDREAGAGDATILINIGVLLIAGVLIDFLARRRKLVKANDPGRAELDATLASAAAYGPRF</sequence>
<feature type="transmembrane region" description="Helical" evidence="2">
    <location>
        <begin position="223"/>
        <end position="246"/>
    </location>
</feature>
<dbReference type="InterPro" id="IPR003675">
    <property type="entry name" value="Rce1/LyrA-like_dom"/>
</dbReference>
<evidence type="ECO:0000256" key="2">
    <source>
        <dbReference type="SAM" id="Phobius"/>
    </source>
</evidence>
<feature type="domain" description="CAAX prenyl protease 2/Lysostaphin resistance protein A-like" evidence="3">
    <location>
        <begin position="261"/>
        <end position="353"/>
    </location>
</feature>
<dbReference type="EMBL" id="CP049865">
    <property type="protein sequence ID" value="QIK71144.1"/>
    <property type="molecule type" value="Genomic_DNA"/>
</dbReference>
<dbReference type="GO" id="GO:0008237">
    <property type="term" value="F:metallopeptidase activity"/>
    <property type="evidence" value="ECO:0007669"/>
    <property type="project" value="UniProtKB-KW"/>
</dbReference>
<dbReference type="GO" id="GO:0006508">
    <property type="term" value="P:proteolysis"/>
    <property type="evidence" value="ECO:0007669"/>
    <property type="project" value="UniProtKB-KW"/>
</dbReference>
<protein>
    <submittedName>
        <fullName evidence="4">CPBP family intramembrane metalloprotease</fullName>
    </submittedName>
</protein>
<dbReference type="GO" id="GO:0080120">
    <property type="term" value="P:CAAX-box protein maturation"/>
    <property type="evidence" value="ECO:0007669"/>
    <property type="project" value="UniProtKB-ARBA"/>
</dbReference>
<feature type="transmembrane region" description="Helical" evidence="2">
    <location>
        <begin position="182"/>
        <end position="202"/>
    </location>
</feature>
<feature type="compositionally biased region" description="Basic and acidic residues" evidence="1">
    <location>
        <begin position="1"/>
        <end position="12"/>
    </location>
</feature>
<keyword evidence="4" id="KW-0378">Hydrolase</keyword>
<feature type="compositionally biased region" description="Gly residues" evidence="1">
    <location>
        <begin position="79"/>
        <end position="90"/>
    </location>
</feature>
<gene>
    <name evidence="4" type="ORF">G7070_01135</name>
</gene>
<keyword evidence="5" id="KW-1185">Reference proteome</keyword>
<dbReference type="Pfam" id="PF02517">
    <property type="entry name" value="Rce1-like"/>
    <property type="match status" value="1"/>
</dbReference>
<evidence type="ECO:0000313" key="5">
    <source>
        <dbReference type="Proteomes" id="UP000501058"/>
    </source>
</evidence>
<feature type="transmembrane region" description="Helical" evidence="2">
    <location>
        <begin position="377"/>
        <end position="397"/>
    </location>
</feature>
<evidence type="ECO:0000256" key="1">
    <source>
        <dbReference type="SAM" id="MobiDB-lite"/>
    </source>
</evidence>
<feature type="transmembrane region" description="Helical" evidence="2">
    <location>
        <begin position="318"/>
        <end position="336"/>
    </location>
</feature>
<feature type="transmembrane region" description="Helical" evidence="2">
    <location>
        <begin position="138"/>
        <end position="162"/>
    </location>
</feature>
<name>A0A6G7Y2N4_9ACTN</name>
<dbReference type="RefSeq" id="WP_166231241.1">
    <property type="nucleotide sequence ID" value="NZ_CP049865.1"/>
</dbReference>
<evidence type="ECO:0000259" key="3">
    <source>
        <dbReference type="Pfam" id="PF02517"/>
    </source>
</evidence>